<dbReference type="PANTHER" id="PTHR37736:SF1">
    <property type="entry name" value="GLYCINE-RICH PROTEIN"/>
    <property type="match status" value="1"/>
</dbReference>
<dbReference type="Proteomes" id="UP001443914">
    <property type="component" value="Unassembled WGS sequence"/>
</dbReference>
<dbReference type="AlphaFoldDB" id="A0AAW1HIW9"/>
<dbReference type="EMBL" id="JBDFQZ010000011">
    <property type="protein sequence ID" value="KAK9675764.1"/>
    <property type="molecule type" value="Genomic_DNA"/>
</dbReference>
<protein>
    <submittedName>
        <fullName evidence="2">Uncharacterized protein</fullName>
    </submittedName>
</protein>
<evidence type="ECO:0000313" key="2">
    <source>
        <dbReference type="EMBL" id="KAK9675764.1"/>
    </source>
</evidence>
<feature type="compositionally biased region" description="Pro residues" evidence="1">
    <location>
        <begin position="88"/>
        <end position="97"/>
    </location>
</feature>
<feature type="compositionally biased region" description="Polar residues" evidence="1">
    <location>
        <begin position="104"/>
        <end position="114"/>
    </location>
</feature>
<dbReference type="PANTHER" id="PTHR37736">
    <property type="entry name" value="GLYCINE-RICH PROTEIN"/>
    <property type="match status" value="1"/>
</dbReference>
<sequence length="351" mass="39742">MATPSTTDATTTATTVATSITSAKRLRALRKKLNRITQMEDSLSQGKTLNFEQLDVLRSKPAVVAVIDELEKLRAPLSSALDDELSLAPPPPPPPQPQQQSPQNNDNANGDNETTTNDVVKELVKLMYFGSLFDVKPQSEFTSLMLTRTLERGCCLTYDYVTDDANDDLLGERDLDSISTLQGLMIARPAHSTLSHQNALERCFEYALLWLQNSNQPIDPQSDVTYATLREKLNKIMSSDYFTALPEMKGPGEELQQPQLLQTSDRSKYRCMSPWQKLKCLFKWRDQPSSIRKRRKMLPTTKNMKQVSNSPVVLRSFIRANLNQKIRLKSFPYQQTKSSTKMPRESTTTEM</sequence>
<evidence type="ECO:0000313" key="3">
    <source>
        <dbReference type="Proteomes" id="UP001443914"/>
    </source>
</evidence>
<name>A0AAW1HIW9_SAPOF</name>
<proteinExistence type="predicted"/>
<organism evidence="2 3">
    <name type="scientific">Saponaria officinalis</name>
    <name type="common">Common soapwort</name>
    <name type="synonym">Lychnis saponaria</name>
    <dbReference type="NCBI Taxonomy" id="3572"/>
    <lineage>
        <taxon>Eukaryota</taxon>
        <taxon>Viridiplantae</taxon>
        <taxon>Streptophyta</taxon>
        <taxon>Embryophyta</taxon>
        <taxon>Tracheophyta</taxon>
        <taxon>Spermatophyta</taxon>
        <taxon>Magnoliopsida</taxon>
        <taxon>eudicotyledons</taxon>
        <taxon>Gunneridae</taxon>
        <taxon>Pentapetalae</taxon>
        <taxon>Caryophyllales</taxon>
        <taxon>Caryophyllaceae</taxon>
        <taxon>Caryophylleae</taxon>
        <taxon>Saponaria</taxon>
    </lineage>
</organism>
<accession>A0AAW1HIW9</accession>
<reference evidence="2" key="1">
    <citation type="submission" date="2024-03" db="EMBL/GenBank/DDBJ databases">
        <title>WGS assembly of Saponaria officinalis var. Norfolk2.</title>
        <authorList>
            <person name="Jenkins J."/>
            <person name="Shu S."/>
            <person name="Grimwood J."/>
            <person name="Barry K."/>
            <person name="Goodstein D."/>
            <person name="Schmutz J."/>
            <person name="Leebens-Mack J."/>
            <person name="Osbourn A."/>
        </authorList>
    </citation>
    <scope>NUCLEOTIDE SEQUENCE [LARGE SCALE GENOMIC DNA]</scope>
    <source>
        <strain evidence="2">JIC</strain>
    </source>
</reference>
<comment type="caution">
    <text evidence="2">The sequence shown here is derived from an EMBL/GenBank/DDBJ whole genome shotgun (WGS) entry which is preliminary data.</text>
</comment>
<feature type="region of interest" description="Disordered" evidence="1">
    <location>
        <begin position="81"/>
        <end position="114"/>
    </location>
</feature>
<keyword evidence="3" id="KW-1185">Reference proteome</keyword>
<evidence type="ECO:0000256" key="1">
    <source>
        <dbReference type="SAM" id="MobiDB-lite"/>
    </source>
</evidence>
<gene>
    <name evidence="2" type="ORF">RND81_11G029300</name>
</gene>